<evidence type="ECO:0000256" key="9">
    <source>
        <dbReference type="HAMAP-Rule" id="MF_01884"/>
    </source>
</evidence>
<gene>
    <name evidence="9" type="primary">rho</name>
    <name evidence="14" type="ORF">CYJ27_06735</name>
    <name evidence="13" type="ORF">HMPREF3187_00072</name>
</gene>
<evidence type="ECO:0000256" key="6">
    <source>
        <dbReference type="ARBA" id="ARBA00022884"/>
    </source>
</evidence>
<dbReference type="GO" id="GO:0008186">
    <property type="term" value="F:ATP-dependent activity, acting on RNA"/>
    <property type="evidence" value="ECO:0007669"/>
    <property type="project" value="UniProtKB-UniRule"/>
</dbReference>
<dbReference type="InterPro" id="IPR041703">
    <property type="entry name" value="Rho_factor_ATP-bd"/>
</dbReference>
<dbReference type="PATRIC" id="fig|87541.4.peg.72"/>
<dbReference type="Proteomes" id="UP000234775">
    <property type="component" value="Unassembled WGS sequence"/>
</dbReference>
<feature type="binding site" evidence="9">
    <location>
        <begin position="190"/>
        <end position="195"/>
    </location>
    <ligand>
        <name>ATP</name>
        <dbReference type="ChEBI" id="CHEBI:30616"/>
    </ligand>
</feature>
<dbReference type="Pfam" id="PF00006">
    <property type="entry name" value="ATP-synt_ab"/>
    <property type="match status" value="1"/>
</dbReference>
<dbReference type="Gene3D" id="1.10.720.10">
    <property type="match status" value="1"/>
</dbReference>
<keyword evidence="4 9" id="KW-0347">Helicase</keyword>
<dbReference type="GO" id="GO:0005524">
    <property type="term" value="F:ATP binding"/>
    <property type="evidence" value="ECO:0007669"/>
    <property type="project" value="UniProtKB-UniRule"/>
</dbReference>
<dbReference type="AlphaFoldDB" id="A0A0X8F839"/>
<dbReference type="NCBIfam" id="TIGR00767">
    <property type="entry name" value="rho"/>
    <property type="match status" value="1"/>
</dbReference>
<dbReference type="OrthoDB" id="9805197at2"/>
<dbReference type="PANTHER" id="PTHR46425">
    <property type="entry name" value="TRANSCRIPTION TERMINATION FACTOR RHO"/>
    <property type="match status" value="1"/>
</dbReference>
<evidence type="ECO:0000313" key="14">
    <source>
        <dbReference type="EMBL" id="PKY91126.1"/>
    </source>
</evidence>
<dbReference type="SMART" id="SM00959">
    <property type="entry name" value="Rho_N"/>
    <property type="match status" value="1"/>
</dbReference>
<dbReference type="SUPFAM" id="SSF52540">
    <property type="entry name" value="P-loop containing nucleoside triphosphate hydrolases"/>
    <property type="match status" value="1"/>
</dbReference>
<comment type="function">
    <text evidence="9">Facilitates transcription termination by a mechanism that involves Rho binding to the nascent RNA, activation of Rho's RNA-dependent ATPase activity, and release of the mRNA from the DNA template.</text>
</comment>
<keyword evidence="2 9" id="KW-0547">Nucleotide-binding</keyword>
<dbReference type="KEGG" id="acg:AWM71_04280"/>
<dbReference type="InterPro" id="IPR000194">
    <property type="entry name" value="ATPase_F1/V1/A1_a/bsu_nucl-bd"/>
</dbReference>
<keyword evidence="5 9" id="KW-0067">ATP-binding</keyword>
<dbReference type="InterPro" id="IPR036269">
    <property type="entry name" value="Rho_N_sf"/>
</dbReference>
<evidence type="ECO:0000256" key="3">
    <source>
        <dbReference type="ARBA" id="ARBA00022801"/>
    </source>
</evidence>
<dbReference type="InterPro" id="IPR004665">
    <property type="entry name" value="Term_rho"/>
</dbReference>
<dbReference type="Proteomes" id="UP000070422">
    <property type="component" value="Unassembled WGS sequence"/>
</dbReference>
<comment type="caution">
    <text evidence="13">The sequence shown here is derived from an EMBL/GenBank/DDBJ whole genome shotgun (WGS) entry which is preliminary data.</text>
</comment>
<dbReference type="GO" id="GO:0016787">
    <property type="term" value="F:hydrolase activity"/>
    <property type="evidence" value="ECO:0007669"/>
    <property type="project" value="UniProtKB-KW"/>
</dbReference>
<evidence type="ECO:0000256" key="4">
    <source>
        <dbReference type="ARBA" id="ARBA00022806"/>
    </source>
</evidence>
<evidence type="ECO:0000256" key="11">
    <source>
        <dbReference type="PROSITE-ProRule" id="PRU01203"/>
    </source>
</evidence>
<feature type="binding site" evidence="9">
    <location>
        <position position="221"/>
    </location>
    <ligand>
        <name>ATP</name>
        <dbReference type="ChEBI" id="CHEBI:30616"/>
    </ligand>
</feature>
<dbReference type="RefSeq" id="WP_060776803.1">
    <property type="nucleotide sequence ID" value="NZ_CP014159.1"/>
</dbReference>
<evidence type="ECO:0000313" key="16">
    <source>
        <dbReference type="Proteomes" id="UP000234775"/>
    </source>
</evidence>
<dbReference type="Pfam" id="PF07497">
    <property type="entry name" value="Rho_RNA_bind"/>
    <property type="match status" value="1"/>
</dbReference>
<dbReference type="PROSITE" id="PS51856">
    <property type="entry name" value="RHO_RNA_BD"/>
    <property type="match status" value="1"/>
</dbReference>
<evidence type="ECO:0000256" key="1">
    <source>
        <dbReference type="ARBA" id="ARBA00022472"/>
    </source>
</evidence>
<evidence type="ECO:0000256" key="5">
    <source>
        <dbReference type="ARBA" id="ARBA00022840"/>
    </source>
</evidence>
<dbReference type="InterPro" id="IPR011113">
    <property type="entry name" value="Rho_RNA-bd"/>
</dbReference>
<dbReference type="Pfam" id="PF07498">
    <property type="entry name" value="Rho_N"/>
    <property type="match status" value="1"/>
</dbReference>
<dbReference type="PANTHER" id="PTHR46425:SF1">
    <property type="entry name" value="TRANSCRIPTION TERMINATION FACTOR RHO"/>
    <property type="match status" value="1"/>
</dbReference>
<keyword evidence="3 9" id="KW-0378">Hydrolase</keyword>
<keyword evidence="6 9" id="KW-0694">RNA-binding</keyword>
<dbReference type="GO" id="GO:0004386">
    <property type="term" value="F:helicase activity"/>
    <property type="evidence" value="ECO:0007669"/>
    <property type="project" value="UniProtKB-UniRule"/>
</dbReference>
<dbReference type="Gene3D" id="2.40.50.140">
    <property type="entry name" value="Nucleic acid-binding proteins"/>
    <property type="match status" value="1"/>
</dbReference>
<dbReference type="InterPro" id="IPR012340">
    <property type="entry name" value="NA-bd_OB-fold"/>
</dbReference>
<dbReference type="EMBL" id="LSCQ01000009">
    <property type="protein sequence ID" value="KXB38246.1"/>
    <property type="molecule type" value="Genomic_DNA"/>
</dbReference>
<feature type="domain" description="Rho RNA-BD" evidence="12">
    <location>
        <begin position="62"/>
        <end position="135"/>
    </location>
</feature>
<evidence type="ECO:0000256" key="7">
    <source>
        <dbReference type="ARBA" id="ARBA00023015"/>
    </source>
</evidence>
<keyword evidence="7 9" id="KW-0805">Transcription regulation</keyword>
<reference evidence="14 16" key="2">
    <citation type="submission" date="2017-12" db="EMBL/GenBank/DDBJ databases">
        <title>Phylogenetic diversity of female urinary microbiome.</title>
        <authorList>
            <person name="Thomas-White K."/>
            <person name="Wolfe A.J."/>
        </authorList>
    </citation>
    <scope>NUCLEOTIDE SEQUENCE [LARGE SCALE GENOMIC DNA]</scope>
    <source>
        <strain evidence="14 16">UMB0844</strain>
    </source>
</reference>
<proteinExistence type="inferred from homology"/>
<dbReference type="InterPro" id="IPR003593">
    <property type="entry name" value="AAA+_ATPase"/>
</dbReference>
<protein>
    <recommendedName>
        <fullName evidence="9 10">Transcription termination factor Rho</fullName>
        <ecNumber evidence="9 10">3.6.4.-</ecNumber>
    </recommendedName>
    <alternativeName>
        <fullName evidence="9">ATP-dependent helicase Rho</fullName>
    </alternativeName>
</protein>
<dbReference type="GO" id="GO:0003723">
    <property type="term" value="F:RNA binding"/>
    <property type="evidence" value="ECO:0007669"/>
    <property type="project" value="UniProtKB-UniRule"/>
</dbReference>
<dbReference type="InterPro" id="IPR011129">
    <property type="entry name" value="CSD"/>
</dbReference>
<keyword evidence="8 9" id="KW-0804">Transcription</keyword>
<dbReference type="SUPFAM" id="SSF50249">
    <property type="entry name" value="Nucleic acid-binding proteins"/>
    <property type="match status" value="1"/>
</dbReference>
<dbReference type="EMBL" id="PKGZ01000005">
    <property type="protein sequence ID" value="PKY91126.1"/>
    <property type="molecule type" value="Genomic_DNA"/>
</dbReference>
<dbReference type="GO" id="GO:0006353">
    <property type="term" value="P:DNA-templated transcription termination"/>
    <property type="evidence" value="ECO:0007669"/>
    <property type="project" value="UniProtKB-UniRule"/>
</dbReference>
<dbReference type="InterPro" id="IPR027417">
    <property type="entry name" value="P-loop_NTPase"/>
</dbReference>
<dbReference type="SMART" id="SM00357">
    <property type="entry name" value="CSP"/>
    <property type="match status" value="1"/>
</dbReference>
<evidence type="ECO:0000313" key="13">
    <source>
        <dbReference type="EMBL" id="KXB38246.1"/>
    </source>
</evidence>
<dbReference type="HAMAP" id="MF_01884">
    <property type="entry name" value="Rho"/>
    <property type="match status" value="1"/>
</dbReference>
<keyword evidence="16" id="KW-1185">Reference proteome</keyword>
<organism evidence="13 15">
    <name type="scientific">Aerococcus christensenii</name>
    <dbReference type="NCBI Taxonomy" id="87541"/>
    <lineage>
        <taxon>Bacteria</taxon>
        <taxon>Bacillati</taxon>
        <taxon>Bacillota</taxon>
        <taxon>Bacilli</taxon>
        <taxon>Lactobacillales</taxon>
        <taxon>Aerococcaceae</taxon>
        <taxon>Aerococcus</taxon>
    </lineage>
</organism>
<dbReference type="Gene3D" id="3.40.50.300">
    <property type="entry name" value="P-loop containing nucleotide triphosphate hydrolases"/>
    <property type="match status" value="1"/>
</dbReference>
<feature type="binding site" evidence="9">
    <location>
        <begin position="178"/>
        <end position="183"/>
    </location>
    <ligand>
        <name>ATP</name>
        <dbReference type="ChEBI" id="CHEBI:30616"/>
    </ligand>
</feature>
<evidence type="ECO:0000256" key="2">
    <source>
        <dbReference type="ARBA" id="ARBA00022741"/>
    </source>
</evidence>
<comment type="subunit">
    <text evidence="9">Homohexamer. The homohexamer assembles into an open ring structure.</text>
</comment>
<sequence length="431" mass="48127">MAKKEGKTYEKDEVVTLASLSEQTLKQIYTYARQYKIPNYSKMTKKELSLAVVRAQGESKGYFPVEGVLDITGPEFGFLYPINYSASQEDIYISSTQINRFGLRNGDLIKGLARPPKERERRNGLLQIATVNGKDPELAKERDHFPALTPIYPDRLMKLETDADKLSLRMIDLLSPIGFGQRGLIAAPPKAGKTVLLKQVANAIATNYPEVVLIVLLIDERPEEVTDFERNVQAEVVASTFDQHPRNHIQVAELVIERAKRLVEDKQDVVVLIDSLTRLVRAYNNVEPPSGRTMSGGLDPVALNGPKKIFGSARNIEGGGSLTILATALIQTDSKADEVIYEEFKGTGNMELHLDRSLAQSRIFPAIDVNKSGTRKEDLLLDTQTLEAAYNLRQLMTGNLKEDTRQLLMTFESIVSNQELIEKILVKKGKK</sequence>
<dbReference type="STRING" id="87541.AWM71_04280"/>
<dbReference type="InterPro" id="IPR011112">
    <property type="entry name" value="Rho-like_N"/>
</dbReference>
<dbReference type="SUPFAM" id="SSF68912">
    <property type="entry name" value="Rho N-terminal domain-like"/>
    <property type="match status" value="1"/>
</dbReference>
<keyword evidence="1 9" id="KW-0806">Transcription termination</keyword>
<name>A0A0X8F839_9LACT</name>
<dbReference type="NCBIfam" id="NF006886">
    <property type="entry name" value="PRK09376.1"/>
    <property type="match status" value="1"/>
</dbReference>
<dbReference type="CDD" id="cd01128">
    <property type="entry name" value="rho_factor_C"/>
    <property type="match status" value="1"/>
</dbReference>
<evidence type="ECO:0000256" key="10">
    <source>
        <dbReference type="NCBIfam" id="TIGR00767"/>
    </source>
</evidence>
<evidence type="ECO:0000313" key="15">
    <source>
        <dbReference type="Proteomes" id="UP000070422"/>
    </source>
</evidence>
<evidence type="ECO:0000256" key="8">
    <source>
        <dbReference type="ARBA" id="ARBA00023163"/>
    </source>
</evidence>
<reference evidence="13 15" key="1">
    <citation type="submission" date="2016-01" db="EMBL/GenBank/DDBJ databases">
        <authorList>
            <person name="Oliw E.H."/>
        </authorList>
    </citation>
    <scope>NUCLEOTIDE SEQUENCE [LARGE SCALE GENOMIC DNA]</scope>
    <source>
        <strain evidence="13 15">KA00635</strain>
    </source>
</reference>
<evidence type="ECO:0000259" key="12">
    <source>
        <dbReference type="PROSITE" id="PS51856"/>
    </source>
</evidence>
<comment type="caution">
    <text evidence="9">Lacks conserved residue(s) required for the propagation of feature annotation.</text>
</comment>
<comment type="similarity">
    <text evidence="9 11">Belongs to the Rho family.</text>
</comment>
<dbReference type="SMART" id="SM00382">
    <property type="entry name" value="AAA"/>
    <property type="match status" value="1"/>
</dbReference>
<dbReference type="EC" id="3.6.4.-" evidence="9 10"/>
<accession>A0A0X8F839</accession>